<keyword evidence="1" id="KW-0812">Transmembrane</keyword>
<sequence length="322" mass="34419">MQKQIWAARDWGRVRSYLSHEVDLNTSHDGLPLRAFAASRYIARLTMGTLDLSSKYILTNAYTLSSKQLASNGDQIFMDGVGNTDSHQWYLTSTTLSSYYRLHTVANGDTESLDVLNDNGTSSTSLQFYQTGSYQGQYWRLDDWGDGTFRLSNEYTGLDMHLDTYSGTLEPFLGDGDHTGQHWSFSRVGGASSSSSSSVSSTATSTSVSNAFSTSYTSQAAVASSSTPAVASNSHSSSLPIGAIVGIAIGGVLALVLCVCAVVFFLRSRRASSRSTAVENAGNPPSYYAAQEKGVNAGGYHAPAELVGGEVHSPVELAGQRY</sequence>
<dbReference type="OrthoDB" id="9986966at2759"/>
<dbReference type="Pfam" id="PF14200">
    <property type="entry name" value="RicinB_lectin_2"/>
    <property type="match status" value="1"/>
</dbReference>
<dbReference type="PANTHER" id="PTHR16861:SF4">
    <property type="entry name" value="SH3 DOMAIN PROTEIN (AFU_ORTHOLOGUE AFUA_1G13610)"/>
    <property type="match status" value="1"/>
</dbReference>
<organism evidence="3 4">
    <name type="scientific">Lophiotrema nucula</name>
    <dbReference type="NCBI Taxonomy" id="690887"/>
    <lineage>
        <taxon>Eukaryota</taxon>
        <taxon>Fungi</taxon>
        <taxon>Dikarya</taxon>
        <taxon>Ascomycota</taxon>
        <taxon>Pezizomycotina</taxon>
        <taxon>Dothideomycetes</taxon>
        <taxon>Pleosporomycetidae</taxon>
        <taxon>Pleosporales</taxon>
        <taxon>Lophiotremataceae</taxon>
        <taxon>Lophiotrema</taxon>
    </lineage>
</organism>
<proteinExistence type="predicted"/>
<feature type="domain" description="Ricin B lectin" evidence="2">
    <location>
        <begin position="87"/>
        <end position="167"/>
    </location>
</feature>
<evidence type="ECO:0000256" key="1">
    <source>
        <dbReference type="SAM" id="Phobius"/>
    </source>
</evidence>
<evidence type="ECO:0000313" key="3">
    <source>
        <dbReference type="EMBL" id="KAF2111511.1"/>
    </source>
</evidence>
<dbReference type="InterPro" id="IPR000772">
    <property type="entry name" value="Ricin_B_lectin"/>
</dbReference>
<keyword evidence="4" id="KW-1185">Reference proteome</keyword>
<protein>
    <recommendedName>
        <fullName evidence="2">Ricin B lectin domain-containing protein</fullName>
    </recommendedName>
</protein>
<dbReference type="Gene3D" id="2.80.10.50">
    <property type="match status" value="1"/>
</dbReference>
<feature type="transmembrane region" description="Helical" evidence="1">
    <location>
        <begin position="241"/>
        <end position="266"/>
    </location>
</feature>
<dbReference type="PANTHER" id="PTHR16861">
    <property type="entry name" value="GLYCOPROTEIN 38"/>
    <property type="match status" value="1"/>
</dbReference>
<gene>
    <name evidence="3" type="ORF">BDV96DRAFT_184254</name>
</gene>
<reference evidence="3" key="1">
    <citation type="journal article" date="2020" name="Stud. Mycol.">
        <title>101 Dothideomycetes genomes: a test case for predicting lifestyles and emergence of pathogens.</title>
        <authorList>
            <person name="Haridas S."/>
            <person name="Albert R."/>
            <person name="Binder M."/>
            <person name="Bloem J."/>
            <person name="Labutti K."/>
            <person name="Salamov A."/>
            <person name="Andreopoulos B."/>
            <person name="Baker S."/>
            <person name="Barry K."/>
            <person name="Bills G."/>
            <person name="Bluhm B."/>
            <person name="Cannon C."/>
            <person name="Castanera R."/>
            <person name="Culley D."/>
            <person name="Daum C."/>
            <person name="Ezra D."/>
            <person name="Gonzalez J."/>
            <person name="Henrissat B."/>
            <person name="Kuo A."/>
            <person name="Liang C."/>
            <person name="Lipzen A."/>
            <person name="Lutzoni F."/>
            <person name="Magnuson J."/>
            <person name="Mondo S."/>
            <person name="Nolan M."/>
            <person name="Ohm R."/>
            <person name="Pangilinan J."/>
            <person name="Park H.-J."/>
            <person name="Ramirez L."/>
            <person name="Alfaro M."/>
            <person name="Sun H."/>
            <person name="Tritt A."/>
            <person name="Yoshinaga Y."/>
            <person name="Zwiers L.-H."/>
            <person name="Turgeon B."/>
            <person name="Goodwin S."/>
            <person name="Spatafora J."/>
            <person name="Crous P."/>
            <person name="Grigoriev I."/>
        </authorList>
    </citation>
    <scope>NUCLEOTIDE SEQUENCE</scope>
    <source>
        <strain evidence="3">CBS 627.86</strain>
    </source>
</reference>
<dbReference type="Proteomes" id="UP000799770">
    <property type="component" value="Unassembled WGS sequence"/>
</dbReference>
<keyword evidence="1" id="KW-0472">Membrane</keyword>
<name>A0A6A5YZH5_9PLEO</name>
<dbReference type="SUPFAM" id="SSF50370">
    <property type="entry name" value="Ricin B-like lectins"/>
    <property type="match status" value="1"/>
</dbReference>
<dbReference type="InterPro" id="IPR035992">
    <property type="entry name" value="Ricin_B-like_lectins"/>
</dbReference>
<evidence type="ECO:0000259" key="2">
    <source>
        <dbReference type="Pfam" id="PF14200"/>
    </source>
</evidence>
<evidence type="ECO:0000313" key="4">
    <source>
        <dbReference type="Proteomes" id="UP000799770"/>
    </source>
</evidence>
<accession>A0A6A5YZH5</accession>
<dbReference type="AlphaFoldDB" id="A0A6A5YZH5"/>
<dbReference type="CDD" id="cd00161">
    <property type="entry name" value="beta-trefoil_Ricin-like"/>
    <property type="match status" value="1"/>
</dbReference>
<keyword evidence="1" id="KW-1133">Transmembrane helix</keyword>
<dbReference type="EMBL" id="ML977334">
    <property type="protein sequence ID" value="KAF2111511.1"/>
    <property type="molecule type" value="Genomic_DNA"/>
</dbReference>